<dbReference type="RefSeq" id="XP_024337424.1">
    <property type="nucleotide sequence ID" value="XM_024488146.1"/>
</dbReference>
<proteinExistence type="predicted"/>
<evidence type="ECO:0000259" key="1">
    <source>
        <dbReference type="Pfam" id="PF00134"/>
    </source>
</evidence>
<dbReference type="PANTHER" id="PTHR15615:SF108">
    <property type="entry name" value="PROTEIN CNPPD1"/>
    <property type="match status" value="1"/>
</dbReference>
<protein>
    <recommendedName>
        <fullName evidence="1">Cyclin N-terminal domain-containing protein</fullName>
    </recommendedName>
</protein>
<dbReference type="GO" id="GO:0019901">
    <property type="term" value="F:protein kinase binding"/>
    <property type="evidence" value="ECO:0007669"/>
    <property type="project" value="InterPro"/>
</dbReference>
<dbReference type="InterPro" id="IPR006671">
    <property type="entry name" value="Cyclin_N"/>
</dbReference>
<dbReference type="GO" id="GO:0000307">
    <property type="term" value="C:cyclin-dependent protein kinase holoenzyme complex"/>
    <property type="evidence" value="ECO:0007669"/>
    <property type="project" value="TreeGrafter"/>
</dbReference>
<evidence type="ECO:0000313" key="2">
    <source>
        <dbReference type="EMBL" id="OSX60630.1"/>
    </source>
</evidence>
<dbReference type="EMBL" id="KZ110600">
    <property type="protein sequence ID" value="OSX60630.1"/>
    <property type="molecule type" value="Genomic_DNA"/>
</dbReference>
<name>A0A1X6MWL0_9APHY</name>
<dbReference type="Pfam" id="PF00134">
    <property type="entry name" value="Cyclin_N"/>
    <property type="match status" value="1"/>
</dbReference>
<evidence type="ECO:0000313" key="3">
    <source>
        <dbReference type="Proteomes" id="UP000194127"/>
    </source>
</evidence>
<reference evidence="2 3" key="1">
    <citation type="submission" date="2017-04" db="EMBL/GenBank/DDBJ databases">
        <title>Genome Sequence of the Model Brown-Rot Fungus Postia placenta SB12.</title>
        <authorList>
            <consortium name="DOE Joint Genome Institute"/>
            <person name="Gaskell J."/>
            <person name="Kersten P."/>
            <person name="Larrondo L.F."/>
            <person name="Canessa P."/>
            <person name="Martinez D."/>
            <person name="Hibbett D."/>
            <person name="Schmoll M."/>
            <person name="Kubicek C.P."/>
            <person name="Martinez A.T."/>
            <person name="Yadav J."/>
            <person name="Master E."/>
            <person name="Magnuson J.K."/>
            <person name="James T."/>
            <person name="Yaver D."/>
            <person name="Berka R."/>
            <person name="Labutti K."/>
            <person name="Lipzen A."/>
            <person name="Aerts A."/>
            <person name="Barry K."/>
            <person name="Henrissat B."/>
            <person name="Blanchette R."/>
            <person name="Grigoriev I."/>
            <person name="Cullen D."/>
        </authorList>
    </citation>
    <scope>NUCLEOTIDE SEQUENCE [LARGE SCALE GENOMIC DNA]</scope>
    <source>
        <strain evidence="2 3">MAD-698-R-SB12</strain>
    </source>
</reference>
<dbReference type="STRING" id="670580.A0A1X6MWL0"/>
<dbReference type="InterPro" id="IPR013922">
    <property type="entry name" value="Cyclin_PHO80-like"/>
</dbReference>
<keyword evidence="3" id="KW-1185">Reference proteome</keyword>
<dbReference type="PANTHER" id="PTHR15615">
    <property type="match status" value="1"/>
</dbReference>
<dbReference type="GO" id="GO:0016538">
    <property type="term" value="F:cyclin-dependent protein serine/threonine kinase regulator activity"/>
    <property type="evidence" value="ECO:0007669"/>
    <property type="project" value="TreeGrafter"/>
</dbReference>
<dbReference type="Gene3D" id="1.10.472.10">
    <property type="entry name" value="Cyclin-like"/>
    <property type="match status" value="1"/>
</dbReference>
<dbReference type="Proteomes" id="UP000194127">
    <property type="component" value="Unassembled WGS sequence"/>
</dbReference>
<dbReference type="SUPFAM" id="SSF47954">
    <property type="entry name" value="Cyclin-like"/>
    <property type="match status" value="1"/>
</dbReference>
<feature type="non-terminal residue" evidence="2">
    <location>
        <position position="179"/>
    </location>
</feature>
<sequence>MTDNLATGTVVVPPAASSSAVRVLATDFLQALHDGRVGRCIDMTREAAHFIENILVLQRPGAERHSIDRAPSKEPLDVFIATVLQKTGRSNLDLVYALYLLRTLKLRYPIMKGTDGHRLFLAALMLTSKVLRDDFRTNRKWVQITGNAYSLRELNQMECELCIHLNWDLNVAARPLAQF</sequence>
<dbReference type="InterPro" id="IPR036915">
    <property type="entry name" value="Cyclin-like_sf"/>
</dbReference>
<dbReference type="AlphaFoldDB" id="A0A1X6MWL0"/>
<dbReference type="GO" id="GO:0005634">
    <property type="term" value="C:nucleus"/>
    <property type="evidence" value="ECO:0007669"/>
    <property type="project" value="TreeGrafter"/>
</dbReference>
<gene>
    <name evidence="2" type="ORF">POSPLADRAFT_1171728</name>
</gene>
<dbReference type="CDD" id="cd20557">
    <property type="entry name" value="CYCLIN_ScPCL1-like"/>
    <property type="match status" value="1"/>
</dbReference>
<dbReference type="OrthoDB" id="3027989at2759"/>
<organism evidence="2 3">
    <name type="scientific">Postia placenta MAD-698-R-SB12</name>
    <dbReference type="NCBI Taxonomy" id="670580"/>
    <lineage>
        <taxon>Eukaryota</taxon>
        <taxon>Fungi</taxon>
        <taxon>Dikarya</taxon>
        <taxon>Basidiomycota</taxon>
        <taxon>Agaricomycotina</taxon>
        <taxon>Agaricomycetes</taxon>
        <taxon>Polyporales</taxon>
        <taxon>Adustoporiaceae</taxon>
        <taxon>Rhodonia</taxon>
    </lineage>
</organism>
<feature type="domain" description="Cyclin N-terminal" evidence="1">
    <location>
        <begin position="79"/>
        <end position="170"/>
    </location>
</feature>
<accession>A0A1X6MWL0</accession>
<dbReference type="GeneID" id="36333095"/>